<dbReference type="Proteomes" id="UP000539473">
    <property type="component" value="Unassembled WGS sequence"/>
</dbReference>
<dbReference type="Gene3D" id="1.10.357.10">
    <property type="entry name" value="Tetracycline Repressor, domain 2"/>
    <property type="match status" value="1"/>
</dbReference>
<accession>A0A7W8NTD2</accession>
<evidence type="ECO:0000313" key="1">
    <source>
        <dbReference type="EMBL" id="MBB5378052.1"/>
    </source>
</evidence>
<protein>
    <recommendedName>
        <fullName evidence="3">Transcriptional regulator TetR C-terminal Firmicutes type domain-containing protein</fullName>
    </recommendedName>
</protein>
<dbReference type="AlphaFoldDB" id="A0A7W8NTD2"/>
<sequence length="106" mass="12113">MQAQPDLYRLLLNTDPAMGLLDQILETGVAGLLETFEARPDARVPTEIAAHHFIRSFLNLIEWWLRQGQPHSPERMGEIYRELILRPTEPAALRPRRTPGHAPGRI</sequence>
<name>A0A7W8NTD2_9DEIO</name>
<organism evidence="1 2">
    <name type="scientific">Deinococcus metalli</name>
    <dbReference type="NCBI Taxonomy" id="1141878"/>
    <lineage>
        <taxon>Bacteria</taxon>
        <taxon>Thermotogati</taxon>
        <taxon>Deinococcota</taxon>
        <taxon>Deinococci</taxon>
        <taxon>Deinococcales</taxon>
        <taxon>Deinococcaceae</taxon>
        <taxon>Deinococcus</taxon>
    </lineage>
</organism>
<comment type="caution">
    <text evidence="1">The sequence shown here is derived from an EMBL/GenBank/DDBJ whole genome shotgun (WGS) entry which is preliminary data.</text>
</comment>
<reference evidence="1 2" key="1">
    <citation type="submission" date="2020-08" db="EMBL/GenBank/DDBJ databases">
        <title>Genomic Encyclopedia of Type Strains, Phase IV (KMG-IV): sequencing the most valuable type-strain genomes for metagenomic binning, comparative biology and taxonomic classification.</title>
        <authorList>
            <person name="Goeker M."/>
        </authorList>
    </citation>
    <scope>NUCLEOTIDE SEQUENCE [LARGE SCALE GENOMIC DNA]</scope>
    <source>
        <strain evidence="1 2">DSM 27521</strain>
    </source>
</reference>
<dbReference type="EMBL" id="JACHFK010000010">
    <property type="protein sequence ID" value="MBB5378052.1"/>
    <property type="molecule type" value="Genomic_DNA"/>
</dbReference>
<proteinExistence type="predicted"/>
<gene>
    <name evidence="1" type="ORF">HNQ07_003553</name>
</gene>
<evidence type="ECO:0008006" key="3">
    <source>
        <dbReference type="Google" id="ProtNLM"/>
    </source>
</evidence>
<evidence type="ECO:0000313" key="2">
    <source>
        <dbReference type="Proteomes" id="UP000539473"/>
    </source>
</evidence>
<dbReference type="RefSeq" id="WP_184114156.1">
    <property type="nucleotide sequence ID" value="NZ_BNAJ01000009.1"/>
</dbReference>